<evidence type="ECO:0000313" key="1">
    <source>
        <dbReference type="EnsemblPlants" id="AET3Gv20424700.10"/>
    </source>
</evidence>
<dbReference type="Proteomes" id="UP000015105">
    <property type="component" value="Chromosome 3D"/>
</dbReference>
<reference evidence="1" key="5">
    <citation type="journal article" date="2021" name="G3 (Bethesda)">
        <title>Aegilops tauschii genome assembly Aet v5.0 features greater sequence contiguity and improved annotation.</title>
        <authorList>
            <person name="Wang L."/>
            <person name="Zhu T."/>
            <person name="Rodriguez J.C."/>
            <person name="Deal K.R."/>
            <person name="Dubcovsky J."/>
            <person name="McGuire P.E."/>
            <person name="Lux T."/>
            <person name="Spannagl M."/>
            <person name="Mayer K.F.X."/>
            <person name="Baldrich P."/>
            <person name="Meyers B.C."/>
            <person name="Huo N."/>
            <person name="Gu Y.Q."/>
            <person name="Zhou H."/>
            <person name="Devos K.M."/>
            <person name="Bennetzen J.L."/>
            <person name="Unver T."/>
            <person name="Budak H."/>
            <person name="Gulick P.J."/>
            <person name="Galiba G."/>
            <person name="Kalapos B."/>
            <person name="Nelson D.R."/>
            <person name="Li P."/>
            <person name="You F.M."/>
            <person name="Luo M.C."/>
            <person name="Dvorak J."/>
        </authorList>
    </citation>
    <scope>NUCLEOTIDE SEQUENCE [LARGE SCALE GENOMIC DNA]</scope>
    <source>
        <strain evidence="1">cv. AL8/78</strain>
    </source>
</reference>
<name>A0A453EQK8_AEGTS</name>
<keyword evidence="2" id="KW-1185">Reference proteome</keyword>
<protein>
    <submittedName>
        <fullName evidence="1">Uncharacterized protein</fullName>
    </submittedName>
</protein>
<accession>A0A453EQK8</accession>
<dbReference type="EnsemblPlants" id="AET3Gv20424700.10">
    <property type="protein sequence ID" value="AET3Gv20424700.10"/>
    <property type="gene ID" value="AET3Gv20424700"/>
</dbReference>
<reference evidence="2" key="2">
    <citation type="journal article" date="2017" name="Nat. Plants">
        <title>The Aegilops tauschii genome reveals multiple impacts of transposons.</title>
        <authorList>
            <person name="Zhao G."/>
            <person name="Zou C."/>
            <person name="Li K."/>
            <person name="Wang K."/>
            <person name="Li T."/>
            <person name="Gao L."/>
            <person name="Zhang X."/>
            <person name="Wang H."/>
            <person name="Yang Z."/>
            <person name="Liu X."/>
            <person name="Jiang W."/>
            <person name="Mao L."/>
            <person name="Kong X."/>
            <person name="Jiao Y."/>
            <person name="Jia J."/>
        </authorList>
    </citation>
    <scope>NUCLEOTIDE SEQUENCE [LARGE SCALE GENOMIC DNA]</scope>
    <source>
        <strain evidence="2">cv. AL8/78</strain>
    </source>
</reference>
<dbReference type="Gramene" id="AET3Gv20424700.10">
    <property type="protein sequence ID" value="AET3Gv20424700.10"/>
    <property type="gene ID" value="AET3Gv20424700"/>
</dbReference>
<organism evidence="1 2">
    <name type="scientific">Aegilops tauschii subsp. strangulata</name>
    <name type="common">Goatgrass</name>
    <dbReference type="NCBI Taxonomy" id="200361"/>
    <lineage>
        <taxon>Eukaryota</taxon>
        <taxon>Viridiplantae</taxon>
        <taxon>Streptophyta</taxon>
        <taxon>Embryophyta</taxon>
        <taxon>Tracheophyta</taxon>
        <taxon>Spermatophyta</taxon>
        <taxon>Magnoliopsida</taxon>
        <taxon>Liliopsida</taxon>
        <taxon>Poales</taxon>
        <taxon>Poaceae</taxon>
        <taxon>BOP clade</taxon>
        <taxon>Pooideae</taxon>
        <taxon>Triticodae</taxon>
        <taxon>Triticeae</taxon>
        <taxon>Triticinae</taxon>
        <taxon>Aegilops</taxon>
    </lineage>
</organism>
<dbReference type="AlphaFoldDB" id="A0A453EQK8"/>
<reference evidence="2" key="1">
    <citation type="journal article" date="2014" name="Science">
        <title>Ancient hybridizations among the ancestral genomes of bread wheat.</title>
        <authorList>
            <consortium name="International Wheat Genome Sequencing Consortium,"/>
            <person name="Marcussen T."/>
            <person name="Sandve S.R."/>
            <person name="Heier L."/>
            <person name="Spannagl M."/>
            <person name="Pfeifer M."/>
            <person name="Jakobsen K.S."/>
            <person name="Wulff B.B."/>
            <person name="Steuernagel B."/>
            <person name="Mayer K.F."/>
            <person name="Olsen O.A."/>
        </authorList>
    </citation>
    <scope>NUCLEOTIDE SEQUENCE [LARGE SCALE GENOMIC DNA]</scope>
    <source>
        <strain evidence="2">cv. AL8/78</strain>
    </source>
</reference>
<evidence type="ECO:0000313" key="2">
    <source>
        <dbReference type="Proteomes" id="UP000015105"/>
    </source>
</evidence>
<sequence>MVCSFNPALQISFIMPTWHPSLFSSCQTMEARMPCAVWYFDAMLGSSCQRQRSVPHKMCC</sequence>
<reference evidence="1" key="3">
    <citation type="journal article" date="2017" name="Nature">
        <title>Genome sequence of the progenitor of the wheat D genome Aegilops tauschii.</title>
        <authorList>
            <person name="Luo M.C."/>
            <person name="Gu Y.Q."/>
            <person name="Puiu D."/>
            <person name="Wang H."/>
            <person name="Twardziok S.O."/>
            <person name="Deal K.R."/>
            <person name="Huo N."/>
            <person name="Zhu T."/>
            <person name="Wang L."/>
            <person name="Wang Y."/>
            <person name="McGuire P.E."/>
            <person name="Liu S."/>
            <person name="Long H."/>
            <person name="Ramasamy R.K."/>
            <person name="Rodriguez J.C."/>
            <person name="Van S.L."/>
            <person name="Yuan L."/>
            <person name="Wang Z."/>
            <person name="Xia Z."/>
            <person name="Xiao L."/>
            <person name="Anderson O.D."/>
            <person name="Ouyang S."/>
            <person name="Liang Y."/>
            <person name="Zimin A.V."/>
            <person name="Pertea G."/>
            <person name="Qi P."/>
            <person name="Bennetzen J.L."/>
            <person name="Dai X."/>
            <person name="Dawson M.W."/>
            <person name="Muller H.G."/>
            <person name="Kugler K."/>
            <person name="Rivarola-Duarte L."/>
            <person name="Spannagl M."/>
            <person name="Mayer K.F.X."/>
            <person name="Lu F.H."/>
            <person name="Bevan M.W."/>
            <person name="Leroy P."/>
            <person name="Li P."/>
            <person name="You F.M."/>
            <person name="Sun Q."/>
            <person name="Liu Z."/>
            <person name="Lyons E."/>
            <person name="Wicker T."/>
            <person name="Salzberg S.L."/>
            <person name="Devos K.M."/>
            <person name="Dvorak J."/>
        </authorList>
    </citation>
    <scope>NUCLEOTIDE SEQUENCE [LARGE SCALE GENOMIC DNA]</scope>
    <source>
        <strain evidence="1">cv. AL8/78</strain>
    </source>
</reference>
<reference evidence="1" key="4">
    <citation type="submission" date="2019-03" db="UniProtKB">
        <authorList>
            <consortium name="EnsemblPlants"/>
        </authorList>
    </citation>
    <scope>IDENTIFICATION</scope>
</reference>
<proteinExistence type="predicted"/>